<evidence type="ECO:0000313" key="1">
    <source>
        <dbReference type="EMBL" id="GMT07017.1"/>
    </source>
</evidence>
<dbReference type="Gene3D" id="3.40.50.1110">
    <property type="entry name" value="SGNH hydrolase"/>
    <property type="match status" value="1"/>
</dbReference>
<dbReference type="SUPFAM" id="SSF52266">
    <property type="entry name" value="SGNH hydrolase"/>
    <property type="match status" value="1"/>
</dbReference>
<organism evidence="1 2">
    <name type="scientific">Pristionchus entomophagus</name>
    <dbReference type="NCBI Taxonomy" id="358040"/>
    <lineage>
        <taxon>Eukaryota</taxon>
        <taxon>Metazoa</taxon>
        <taxon>Ecdysozoa</taxon>
        <taxon>Nematoda</taxon>
        <taxon>Chromadorea</taxon>
        <taxon>Rhabditida</taxon>
        <taxon>Rhabditina</taxon>
        <taxon>Diplogasteromorpha</taxon>
        <taxon>Diplogasteroidea</taxon>
        <taxon>Neodiplogasteridae</taxon>
        <taxon>Pristionchus</taxon>
    </lineage>
</organism>
<dbReference type="InterPro" id="IPR036514">
    <property type="entry name" value="SGNH_hydro_sf"/>
</dbReference>
<reference evidence="1" key="1">
    <citation type="submission" date="2023-10" db="EMBL/GenBank/DDBJ databases">
        <title>Genome assembly of Pristionchus species.</title>
        <authorList>
            <person name="Yoshida K."/>
            <person name="Sommer R.J."/>
        </authorList>
    </citation>
    <scope>NUCLEOTIDE SEQUENCE</scope>
    <source>
        <strain evidence="1">RS0144</strain>
    </source>
</reference>
<comment type="caution">
    <text evidence="1">The sequence shown here is derived from an EMBL/GenBank/DDBJ whole genome shotgun (WGS) entry which is preliminary data.</text>
</comment>
<evidence type="ECO:0000313" key="2">
    <source>
        <dbReference type="Proteomes" id="UP001432027"/>
    </source>
</evidence>
<gene>
    <name evidence="1" type="ORF">PENTCL1PPCAC_29191</name>
</gene>
<sequence length="187" mass="21228">MSGFCDGLIGTTKLEYKTNLTEAIGILQEALPKTIISLIGMTNLDFMFRTLYILNKQPIPCVVDDFEMLAQRRIEEHSEAVIEIVSESQRKSREDQVVIAQYIFDDHWAPLTKSDGSFNADFYAEDNLHLSNYGNSLVAKQLWNHLVSPDYRKITNNEMMADENPALVCSETSCPYIRTPSNSVNCH</sequence>
<dbReference type="AlphaFoldDB" id="A0AAV5UL36"/>
<protein>
    <recommendedName>
        <fullName evidence="3">SGNH domain-containing protein</fullName>
    </recommendedName>
</protein>
<proteinExistence type="predicted"/>
<dbReference type="EMBL" id="BTSX01000006">
    <property type="protein sequence ID" value="GMT07017.1"/>
    <property type="molecule type" value="Genomic_DNA"/>
</dbReference>
<dbReference type="InterPro" id="IPR001087">
    <property type="entry name" value="GDSL"/>
</dbReference>
<name>A0AAV5UL36_9BILA</name>
<keyword evidence="2" id="KW-1185">Reference proteome</keyword>
<dbReference type="Pfam" id="PF00657">
    <property type="entry name" value="Lipase_GDSL"/>
    <property type="match status" value="1"/>
</dbReference>
<dbReference type="PANTHER" id="PTHR21325">
    <property type="entry name" value="PHOSPHOLIPASE B, PLB1"/>
    <property type="match status" value="1"/>
</dbReference>
<dbReference type="GO" id="GO:0006644">
    <property type="term" value="P:phospholipid metabolic process"/>
    <property type="evidence" value="ECO:0007669"/>
    <property type="project" value="TreeGrafter"/>
</dbReference>
<dbReference type="Proteomes" id="UP001432027">
    <property type="component" value="Unassembled WGS sequence"/>
</dbReference>
<dbReference type="PANTHER" id="PTHR21325:SF31">
    <property type="entry name" value="GH22081P-RELATED"/>
    <property type="match status" value="1"/>
</dbReference>
<dbReference type="InterPro" id="IPR038885">
    <property type="entry name" value="PLB1"/>
</dbReference>
<accession>A0AAV5UL36</accession>
<evidence type="ECO:0008006" key="3">
    <source>
        <dbReference type="Google" id="ProtNLM"/>
    </source>
</evidence>
<dbReference type="GO" id="GO:0004620">
    <property type="term" value="F:phospholipase activity"/>
    <property type="evidence" value="ECO:0007669"/>
    <property type="project" value="InterPro"/>
</dbReference>